<dbReference type="InterPro" id="IPR043153">
    <property type="entry name" value="DENN_C"/>
</dbReference>
<dbReference type="InterPro" id="IPR037516">
    <property type="entry name" value="Tripartite_DENN"/>
</dbReference>
<dbReference type="PROSITE" id="PS50211">
    <property type="entry name" value="DENN"/>
    <property type="match status" value="1"/>
</dbReference>
<dbReference type="Proteomes" id="UP000007151">
    <property type="component" value="Unassembled WGS sequence"/>
</dbReference>
<organism evidence="2 3">
    <name type="scientific">Danaus plexippus plexippus</name>
    <dbReference type="NCBI Taxonomy" id="278856"/>
    <lineage>
        <taxon>Eukaryota</taxon>
        <taxon>Metazoa</taxon>
        <taxon>Ecdysozoa</taxon>
        <taxon>Arthropoda</taxon>
        <taxon>Hexapoda</taxon>
        <taxon>Insecta</taxon>
        <taxon>Pterygota</taxon>
        <taxon>Neoptera</taxon>
        <taxon>Endopterygota</taxon>
        <taxon>Lepidoptera</taxon>
        <taxon>Glossata</taxon>
        <taxon>Ditrysia</taxon>
        <taxon>Papilionoidea</taxon>
        <taxon>Nymphalidae</taxon>
        <taxon>Danainae</taxon>
        <taxon>Danaini</taxon>
        <taxon>Danaina</taxon>
        <taxon>Danaus</taxon>
        <taxon>Danaus</taxon>
    </lineage>
</organism>
<dbReference type="Gene3D" id="3.40.50.11500">
    <property type="match status" value="1"/>
</dbReference>
<dbReference type="InParanoid" id="A0A212F6N3"/>
<evidence type="ECO:0000313" key="2">
    <source>
        <dbReference type="EMBL" id="OWR49395.1"/>
    </source>
</evidence>
<keyword evidence="3" id="KW-1185">Reference proteome</keyword>
<reference evidence="2 3" key="1">
    <citation type="journal article" date="2011" name="Cell">
        <title>The monarch butterfly genome yields insights into long-distance migration.</title>
        <authorList>
            <person name="Zhan S."/>
            <person name="Merlin C."/>
            <person name="Boore J.L."/>
            <person name="Reppert S.M."/>
        </authorList>
    </citation>
    <scope>NUCLEOTIDE SEQUENCE [LARGE SCALE GENOMIC DNA]</scope>
    <source>
        <strain evidence="2">F-2</strain>
    </source>
</reference>
<gene>
    <name evidence="2" type="ORF">KGM_206521A</name>
</gene>
<feature type="non-terminal residue" evidence="2">
    <location>
        <position position="57"/>
    </location>
</feature>
<comment type="caution">
    <text evidence="2">The sequence shown here is derived from an EMBL/GenBank/DDBJ whole genome shotgun (WGS) entry which is preliminary data.</text>
</comment>
<dbReference type="KEGG" id="dpl:KGM_206521A"/>
<dbReference type="InterPro" id="IPR001194">
    <property type="entry name" value="cDENN_dom"/>
</dbReference>
<dbReference type="STRING" id="278856.A0A212F6N3"/>
<dbReference type="Pfam" id="PF02141">
    <property type="entry name" value="DENN"/>
    <property type="match status" value="1"/>
</dbReference>
<sequence length="57" mass="6130">MSVISSCLEALQHVLYPFVWQQPLISAIPEQIAGDVLSAPLPMLAGMLEHSALGLQD</sequence>
<feature type="domain" description="UDENN" evidence="1">
    <location>
        <begin position="1"/>
        <end position="57"/>
    </location>
</feature>
<proteinExistence type="predicted"/>
<dbReference type="EMBL" id="AGBW02009988">
    <property type="protein sequence ID" value="OWR49395.1"/>
    <property type="molecule type" value="Genomic_DNA"/>
</dbReference>
<dbReference type="eggNOG" id="KOG3569">
    <property type="taxonomic scope" value="Eukaryota"/>
</dbReference>
<protein>
    <recommendedName>
        <fullName evidence="1">UDENN domain-containing protein</fullName>
    </recommendedName>
</protein>
<evidence type="ECO:0000313" key="3">
    <source>
        <dbReference type="Proteomes" id="UP000007151"/>
    </source>
</evidence>
<name>A0A212F6N3_DANPL</name>
<evidence type="ECO:0000259" key="1">
    <source>
        <dbReference type="PROSITE" id="PS50211"/>
    </source>
</evidence>
<accession>A0A212F6N3</accession>
<dbReference type="AlphaFoldDB" id="A0A212F6N3"/>